<gene>
    <name evidence="3" type="ORF">CTOB1V02_LOCUS16888</name>
</gene>
<dbReference type="CDD" id="cd01276">
    <property type="entry name" value="PKCI_related"/>
    <property type="match status" value="1"/>
</dbReference>
<dbReference type="InterPro" id="IPR036265">
    <property type="entry name" value="HIT-like_sf"/>
</dbReference>
<dbReference type="SUPFAM" id="SSF54197">
    <property type="entry name" value="HIT-like"/>
    <property type="match status" value="1"/>
</dbReference>
<dbReference type="PRINTS" id="PR00332">
    <property type="entry name" value="HISTRIAD"/>
</dbReference>
<dbReference type="Pfam" id="PF13662">
    <property type="entry name" value="Toprim_4"/>
    <property type="match status" value="1"/>
</dbReference>
<dbReference type="InterPro" id="IPR006171">
    <property type="entry name" value="TOPRIM_dom"/>
</dbReference>
<dbReference type="PROSITE" id="PS00892">
    <property type="entry name" value="HIT_1"/>
    <property type="match status" value="1"/>
</dbReference>
<dbReference type="EMBL" id="OB715161">
    <property type="protein sequence ID" value="CAD7239073.1"/>
    <property type="molecule type" value="Genomic_DNA"/>
</dbReference>
<feature type="short sequence motif" description="Histidine triad motif" evidence="2">
    <location>
        <begin position="147"/>
        <end position="151"/>
    </location>
</feature>
<organism evidence="3">
    <name type="scientific">Cyprideis torosa</name>
    <dbReference type="NCBI Taxonomy" id="163714"/>
    <lineage>
        <taxon>Eukaryota</taxon>
        <taxon>Metazoa</taxon>
        <taxon>Ecdysozoa</taxon>
        <taxon>Arthropoda</taxon>
        <taxon>Crustacea</taxon>
        <taxon>Oligostraca</taxon>
        <taxon>Ostracoda</taxon>
        <taxon>Podocopa</taxon>
        <taxon>Podocopida</taxon>
        <taxon>Cytherocopina</taxon>
        <taxon>Cytheroidea</taxon>
        <taxon>Cytherideidae</taxon>
        <taxon>Cyprideis</taxon>
    </lineage>
</organism>
<dbReference type="Pfam" id="PF11969">
    <property type="entry name" value="DcpS_C"/>
    <property type="match status" value="1"/>
</dbReference>
<dbReference type="GO" id="GO:0003824">
    <property type="term" value="F:catalytic activity"/>
    <property type="evidence" value="ECO:0007669"/>
    <property type="project" value="InterPro"/>
</dbReference>
<dbReference type="PROSITE" id="PS51084">
    <property type="entry name" value="HIT_2"/>
    <property type="match status" value="1"/>
</dbReference>
<sequence length="163" mass="17645">MGHLSPLDGVGPLDLGLDRLEKKLEAGAVKEIILATNPTVEGEPRKEVQVTDCIFCRIVAGEIPAEVVYETDTVLVFKDLNPQAPIHLLAIPKKHIATINDMTPDDAPVMGQLFDAARQIAKAEGFDDEGYRTVMNCGIDAGQSVFHVHLHIMAGRALSWPPG</sequence>
<name>A0A7R8WVZ5_9CRUS</name>
<dbReference type="InterPro" id="IPR001310">
    <property type="entry name" value="Histidine_triad_HIT"/>
</dbReference>
<feature type="active site" description="Tele-AMP-histidine intermediate" evidence="1">
    <location>
        <position position="149"/>
    </location>
</feature>
<dbReference type="OrthoDB" id="275748at2759"/>
<dbReference type="InterPro" id="IPR019808">
    <property type="entry name" value="Histidine_triad_CS"/>
</dbReference>
<dbReference type="PANTHER" id="PTHR23089">
    <property type="entry name" value="HISTIDINE TRIAD HIT PROTEIN"/>
    <property type="match status" value="1"/>
</dbReference>
<evidence type="ECO:0000256" key="1">
    <source>
        <dbReference type="PIRSR" id="PIRSR601310-1"/>
    </source>
</evidence>
<dbReference type="SUPFAM" id="SSF111304">
    <property type="entry name" value="Recombination protein RecR"/>
    <property type="match status" value="1"/>
</dbReference>
<dbReference type="InterPro" id="IPR011146">
    <property type="entry name" value="HIT-like"/>
</dbReference>
<protein>
    <submittedName>
        <fullName evidence="3">Uncharacterized protein</fullName>
    </submittedName>
</protein>
<reference evidence="3" key="1">
    <citation type="submission" date="2020-11" db="EMBL/GenBank/DDBJ databases">
        <authorList>
            <person name="Tran Van P."/>
        </authorList>
    </citation>
    <scope>NUCLEOTIDE SEQUENCE</scope>
</reference>
<proteinExistence type="predicted"/>
<accession>A0A7R8WVZ5</accession>
<dbReference type="Gene3D" id="3.40.1360.10">
    <property type="match status" value="1"/>
</dbReference>
<dbReference type="Gene3D" id="3.30.428.10">
    <property type="entry name" value="HIT-like"/>
    <property type="match status" value="1"/>
</dbReference>
<evidence type="ECO:0000256" key="2">
    <source>
        <dbReference type="PIRSR" id="PIRSR601310-3"/>
    </source>
</evidence>
<dbReference type="InterPro" id="IPR023627">
    <property type="entry name" value="Rcmb_RecR"/>
</dbReference>
<evidence type="ECO:0000313" key="3">
    <source>
        <dbReference type="EMBL" id="CAD7239073.1"/>
    </source>
</evidence>
<dbReference type="PROSITE" id="PS50880">
    <property type="entry name" value="TOPRIM"/>
    <property type="match status" value="1"/>
</dbReference>
<dbReference type="AlphaFoldDB" id="A0A7R8WVZ5"/>